<keyword evidence="8" id="KW-1133">Transmembrane helix</keyword>
<evidence type="ECO:0000256" key="7">
    <source>
        <dbReference type="ARBA" id="ARBA00048427"/>
    </source>
</evidence>
<dbReference type="Pfam" id="PF19277">
    <property type="entry name" value="GPAT_C"/>
    <property type="match status" value="1"/>
</dbReference>
<evidence type="ECO:0000256" key="2">
    <source>
        <dbReference type="ARBA" id="ARBA00004765"/>
    </source>
</evidence>
<keyword evidence="5" id="KW-0443">Lipid metabolism</keyword>
<comment type="catalytic activity">
    <reaction evidence="7">
        <text>sn-glycerol 3-phosphate + an acyl-CoA = a 1-acyl-sn-glycero-3-phosphate + CoA</text>
        <dbReference type="Rhea" id="RHEA:15325"/>
        <dbReference type="ChEBI" id="CHEBI:57287"/>
        <dbReference type="ChEBI" id="CHEBI:57597"/>
        <dbReference type="ChEBI" id="CHEBI:57970"/>
        <dbReference type="ChEBI" id="CHEBI:58342"/>
        <dbReference type="EC" id="2.3.1.15"/>
    </reaction>
</comment>
<evidence type="ECO:0000256" key="3">
    <source>
        <dbReference type="ARBA" id="ARBA00013113"/>
    </source>
</evidence>
<proteinExistence type="predicted"/>
<evidence type="ECO:0000256" key="5">
    <source>
        <dbReference type="ARBA" id="ARBA00023209"/>
    </source>
</evidence>
<dbReference type="InterPro" id="IPR045520">
    <property type="entry name" value="GPAT/DHAPAT_C"/>
</dbReference>
<keyword evidence="8" id="KW-0812">Transmembrane</keyword>
<feature type="domain" description="Phospholipid/glycerol acyltransferase" evidence="9">
    <location>
        <begin position="151"/>
        <end position="275"/>
    </location>
</feature>
<protein>
    <recommendedName>
        <fullName evidence="4">Glycerol-3-phosphate acyltransferase</fullName>
        <ecNumber evidence="3">2.3.1.15</ecNumber>
    </recommendedName>
</protein>
<dbReference type="EC" id="2.3.1.15" evidence="3"/>
<dbReference type="EMBL" id="JALJYF010000002">
    <property type="protein sequence ID" value="MCP1728260.1"/>
    <property type="molecule type" value="Genomic_DNA"/>
</dbReference>
<dbReference type="GO" id="GO:0004366">
    <property type="term" value="F:glycerol-3-phosphate O-acyltransferase activity"/>
    <property type="evidence" value="ECO:0007669"/>
    <property type="project" value="UniProtKB-EC"/>
</dbReference>
<keyword evidence="5" id="KW-0444">Lipid biosynthesis</keyword>
<dbReference type="PANTHER" id="PTHR12563:SF17">
    <property type="entry name" value="DIHYDROXYACETONE PHOSPHATE ACYLTRANSFERASE"/>
    <property type="match status" value="1"/>
</dbReference>
<evidence type="ECO:0000256" key="1">
    <source>
        <dbReference type="ARBA" id="ARBA00004184"/>
    </source>
</evidence>
<keyword evidence="8" id="KW-0472">Membrane</keyword>
<sequence length="489" mass="56571">MTDTVEIPYWLLLTIGLLALWVLLERLLLPSVRWFFRRRVNQLIDRLNQRLKLRLPTFSLTKRRVLVDRLVYDPKVLNEVREHCERTGAPWDATLERVEGYAREIVPAFNAYFYFNLGRRFSRWMVQRLYRVRLGKNNARGLEGIPDNASVVFVINHRSNMDYVLVSYLSQKQAALSYAVGEWARVWPLQQIVKAMGAYFVRRGSNNELYRRVLERYVQMAVEGGVVQAVFLEGGLSRDGAFREPRIGLLDYMLRDFDPQGARDIVFVPVCLNYDRVIEDRTLIQEAGKRVERKSAISAVWGSLKFLGRSLRRRSRGQWYRLGYAAAGFGRPVSASAWCRAERLDFRALSRRERIEETRRFADGLMGRIAAAMPVLPVSVLSWLMLQDPEQAWRREQLEHGYQALIQALDDHGVDAYVPRRDAAYAVEVGLRMLTIRKLLGADEDGYRIQEGEIPVLRYYANSIHHLVDPLAQDTAFGNAASNKRQSEN</sequence>
<evidence type="ECO:0000259" key="9">
    <source>
        <dbReference type="SMART" id="SM00563"/>
    </source>
</evidence>
<dbReference type="RefSeq" id="WP_253450044.1">
    <property type="nucleotide sequence ID" value="NZ_JALJYF010000002.1"/>
</dbReference>
<evidence type="ECO:0000256" key="4">
    <source>
        <dbReference type="ARBA" id="ARBA00013432"/>
    </source>
</evidence>
<reference evidence="10 11" key="1">
    <citation type="submission" date="2022-03" db="EMBL/GenBank/DDBJ databases">
        <title>Genomic Encyclopedia of Type Strains, Phase III (KMG-III): the genomes of soil and plant-associated and newly described type strains.</title>
        <authorList>
            <person name="Whitman W."/>
        </authorList>
    </citation>
    <scope>NUCLEOTIDE SEQUENCE [LARGE SCALE GENOMIC DNA]</scope>
    <source>
        <strain evidence="10 11">BSker1</strain>
    </source>
</reference>
<comment type="caution">
    <text evidence="10">The sequence shown here is derived from an EMBL/GenBank/DDBJ whole genome shotgun (WGS) entry which is preliminary data.</text>
</comment>
<accession>A0ABT1GBF8</accession>
<dbReference type="PANTHER" id="PTHR12563">
    <property type="entry name" value="GLYCEROL-3-PHOSPHATE ACYLTRANSFERASE"/>
    <property type="match status" value="1"/>
</dbReference>
<dbReference type="Pfam" id="PF01553">
    <property type="entry name" value="Acyltransferase"/>
    <property type="match status" value="1"/>
</dbReference>
<gene>
    <name evidence="10" type="ORF">J2T60_002260</name>
</gene>
<organism evidence="10 11">
    <name type="scientific">Natronospira proteinivora</name>
    <dbReference type="NCBI Taxonomy" id="1807133"/>
    <lineage>
        <taxon>Bacteria</taxon>
        <taxon>Pseudomonadati</taxon>
        <taxon>Pseudomonadota</taxon>
        <taxon>Gammaproteobacteria</taxon>
        <taxon>Natronospirales</taxon>
        <taxon>Natronospiraceae</taxon>
        <taxon>Natronospira</taxon>
    </lineage>
</organism>
<evidence type="ECO:0000313" key="10">
    <source>
        <dbReference type="EMBL" id="MCP1728260.1"/>
    </source>
</evidence>
<keyword evidence="10" id="KW-0808">Transferase</keyword>
<evidence type="ECO:0000256" key="6">
    <source>
        <dbReference type="ARBA" id="ARBA00023264"/>
    </source>
</evidence>
<dbReference type="SUPFAM" id="SSF69593">
    <property type="entry name" value="Glycerol-3-phosphate (1)-acyltransferase"/>
    <property type="match status" value="1"/>
</dbReference>
<name>A0ABT1GBF8_9GAMM</name>
<evidence type="ECO:0000313" key="11">
    <source>
        <dbReference type="Proteomes" id="UP001523550"/>
    </source>
</evidence>
<dbReference type="InterPro" id="IPR022284">
    <property type="entry name" value="GPAT/DHAPAT"/>
</dbReference>
<keyword evidence="6" id="KW-1208">Phospholipid metabolism</keyword>
<feature type="transmembrane region" description="Helical" evidence="8">
    <location>
        <begin position="7"/>
        <end position="29"/>
    </location>
</feature>
<dbReference type="Proteomes" id="UP001523550">
    <property type="component" value="Unassembled WGS sequence"/>
</dbReference>
<dbReference type="InterPro" id="IPR002123">
    <property type="entry name" value="Plipid/glycerol_acylTrfase"/>
</dbReference>
<dbReference type="SMART" id="SM00563">
    <property type="entry name" value="PlsC"/>
    <property type="match status" value="1"/>
</dbReference>
<evidence type="ECO:0000256" key="8">
    <source>
        <dbReference type="SAM" id="Phobius"/>
    </source>
</evidence>
<comment type="subcellular location">
    <subcellularLocation>
        <location evidence="1">Endomembrane system</location>
        <topology evidence="1">Peripheral membrane protein</topology>
    </subcellularLocation>
</comment>
<comment type="pathway">
    <text evidence="2">Phospholipid metabolism; CDP-diacylglycerol biosynthesis; CDP-diacylglycerol from sn-glycerol 3-phosphate: step 1/3.</text>
</comment>
<keyword evidence="11" id="KW-1185">Reference proteome</keyword>
<keyword evidence="5" id="KW-0594">Phospholipid biosynthesis</keyword>
<keyword evidence="10" id="KW-0012">Acyltransferase</keyword>